<name>A0ABD3WBC8_SINWO</name>
<dbReference type="InterPro" id="IPR001841">
    <property type="entry name" value="Znf_RING"/>
</dbReference>
<proteinExistence type="predicted"/>
<sequence>MTTATIADELTCPVCLEFYKDPRVLPCQHSLCKSCLVALHSKKDKDSNCDIQCPSCRYIFNATNETHIDALPHNFTLASIVCKLQASLKEDNVFPCDLCDEDQKRRAIKKCMQCQLQYCKVCVEQLHPKRGALANHQLVHIVDSVEEEHKLEEPKSAILSPGSEKSISFLKYDQLVQHRYCLSCDVIFTKGDQMTAEGSHELHDTTEIHTAFRRKREEFHRTRGRLLDEDMELEKAIASITNQIQTIQKCVEDKKTELLHIFGEVAEEMERTQIAAENKIEEQMKIRVNSLESRLHELEDHKKKTQMKLTSFSELSSLTNEDASIFFMKLKKLQNEIEPVTEDYIQPELKGTGCDSSLPIEQFMNELIANVARDICTSQKRLHAPAATLADTDISPQHGNLAIQVTNVQKEGKMCADVEWVAMDQVDHYEISYSCDPSETVLKRNIMENRCKLTSLRWDCEYTITVTAYMPDGKTSFDSRVFKTDLKVKETSPAMPDILPNHTYFGINVTNDQNEGTMSADVEWWRVPKAGCYEVSYHCNSGETVVLKTATERRCRLTHLRWNSTYTIKVKAQLQDGNSVFNEHIFSTDPQVKCYPMVVSKICNKQVSMPDSFNEFIASNIFKNWEDFHKVGDFSGVVFTPVLTEEKHFWTMNITLTIFEKGSTQDDFLDFGIVNYAAIEQSTGLTSNDEAYSCCIATSRRGNFILKFESVCCIEGRQYHLPLQLYKESKFCYGFMYDQVNRQFAVMDCLERKVLHVFTSVTFEDNQPPIFAVCPYHDKVKMRVEVKLDYMHYSKENVSYWIRKINAF</sequence>
<evidence type="ECO:0000259" key="6">
    <source>
        <dbReference type="PROSITE" id="PS50089"/>
    </source>
</evidence>
<dbReference type="PANTHER" id="PTHR25462:SF306">
    <property type="entry name" value="TRIPARTITE MOTIF CONTAINING 9"/>
    <property type="match status" value="1"/>
</dbReference>
<dbReference type="PROSITE" id="PS00518">
    <property type="entry name" value="ZF_RING_1"/>
    <property type="match status" value="1"/>
</dbReference>
<keyword evidence="3" id="KW-0862">Zinc</keyword>
<organism evidence="7 8">
    <name type="scientific">Sinanodonta woodiana</name>
    <name type="common">Chinese pond mussel</name>
    <name type="synonym">Anodonta woodiana</name>
    <dbReference type="NCBI Taxonomy" id="1069815"/>
    <lineage>
        <taxon>Eukaryota</taxon>
        <taxon>Metazoa</taxon>
        <taxon>Spiralia</taxon>
        <taxon>Lophotrochozoa</taxon>
        <taxon>Mollusca</taxon>
        <taxon>Bivalvia</taxon>
        <taxon>Autobranchia</taxon>
        <taxon>Heteroconchia</taxon>
        <taxon>Palaeoheterodonta</taxon>
        <taxon>Unionida</taxon>
        <taxon>Unionoidea</taxon>
        <taxon>Unionidae</taxon>
        <taxon>Unioninae</taxon>
        <taxon>Sinanodonta</taxon>
    </lineage>
</organism>
<evidence type="ECO:0000256" key="5">
    <source>
        <dbReference type="SAM" id="Coils"/>
    </source>
</evidence>
<accession>A0ABD3WBC8</accession>
<dbReference type="InterPro" id="IPR003961">
    <property type="entry name" value="FN3_dom"/>
</dbReference>
<dbReference type="InterPro" id="IPR047153">
    <property type="entry name" value="TRIM45/56/19-like"/>
</dbReference>
<evidence type="ECO:0000256" key="1">
    <source>
        <dbReference type="ARBA" id="ARBA00022723"/>
    </source>
</evidence>
<dbReference type="Gene3D" id="2.60.40.10">
    <property type="entry name" value="Immunoglobulins"/>
    <property type="match status" value="2"/>
</dbReference>
<dbReference type="Gene3D" id="4.10.830.40">
    <property type="match status" value="1"/>
</dbReference>
<dbReference type="SUPFAM" id="SSF49265">
    <property type="entry name" value="Fibronectin type III"/>
    <property type="match status" value="1"/>
</dbReference>
<keyword evidence="5" id="KW-0175">Coiled coil</keyword>
<dbReference type="InterPro" id="IPR013783">
    <property type="entry name" value="Ig-like_fold"/>
</dbReference>
<dbReference type="CDD" id="cd19801">
    <property type="entry name" value="Bbox1_MID"/>
    <property type="match status" value="1"/>
</dbReference>
<reference evidence="7 8" key="1">
    <citation type="submission" date="2024-11" db="EMBL/GenBank/DDBJ databases">
        <title>Chromosome-level genome assembly of the freshwater bivalve Anodonta woodiana.</title>
        <authorList>
            <person name="Chen X."/>
        </authorList>
    </citation>
    <scope>NUCLEOTIDE SEQUENCE [LARGE SCALE GENOMIC DNA]</scope>
    <source>
        <strain evidence="7">MN2024</strain>
        <tissue evidence="7">Gills</tissue>
    </source>
</reference>
<dbReference type="Gene3D" id="3.30.40.10">
    <property type="entry name" value="Zinc/RING finger domain, C3HC4 (zinc finger)"/>
    <property type="match status" value="1"/>
</dbReference>
<dbReference type="Pfam" id="PF13445">
    <property type="entry name" value="zf-RING_UBOX"/>
    <property type="match status" value="1"/>
</dbReference>
<evidence type="ECO:0000256" key="4">
    <source>
        <dbReference type="PROSITE-ProRule" id="PRU00175"/>
    </source>
</evidence>
<evidence type="ECO:0000256" key="3">
    <source>
        <dbReference type="ARBA" id="ARBA00022833"/>
    </source>
</evidence>
<keyword evidence="2 4" id="KW-0863">Zinc-finger</keyword>
<dbReference type="InterPro" id="IPR013083">
    <property type="entry name" value="Znf_RING/FYVE/PHD"/>
</dbReference>
<keyword evidence="8" id="KW-1185">Reference proteome</keyword>
<keyword evidence="1" id="KW-0479">Metal-binding</keyword>
<comment type="caution">
    <text evidence="7">The sequence shown here is derived from an EMBL/GenBank/DDBJ whole genome shotgun (WGS) entry which is preliminary data.</text>
</comment>
<dbReference type="SUPFAM" id="SSF57850">
    <property type="entry name" value="RING/U-box"/>
    <property type="match status" value="1"/>
</dbReference>
<evidence type="ECO:0000313" key="8">
    <source>
        <dbReference type="Proteomes" id="UP001634394"/>
    </source>
</evidence>
<dbReference type="Proteomes" id="UP001634394">
    <property type="component" value="Unassembled WGS sequence"/>
</dbReference>
<dbReference type="PANTHER" id="PTHR25462">
    <property type="entry name" value="BONUS, ISOFORM C-RELATED"/>
    <property type="match status" value="1"/>
</dbReference>
<dbReference type="GO" id="GO:0008270">
    <property type="term" value="F:zinc ion binding"/>
    <property type="evidence" value="ECO:0007669"/>
    <property type="project" value="UniProtKB-KW"/>
</dbReference>
<protein>
    <recommendedName>
        <fullName evidence="6">RING-type domain-containing protein</fullName>
    </recommendedName>
</protein>
<evidence type="ECO:0000256" key="2">
    <source>
        <dbReference type="ARBA" id="ARBA00022771"/>
    </source>
</evidence>
<dbReference type="InterPro" id="IPR036116">
    <property type="entry name" value="FN3_sf"/>
</dbReference>
<evidence type="ECO:0000313" key="7">
    <source>
        <dbReference type="EMBL" id="KAL3871167.1"/>
    </source>
</evidence>
<dbReference type="InterPro" id="IPR027370">
    <property type="entry name" value="Znf-RING_euk"/>
</dbReference>
<dbReference type="AlphaFoldDB" id="A0ABD3WBC8"/>
<dbReference type="CDD" id="cd00063">
    <property type="entry name" value="FN3"/>
    <property type="match status" value="2"/>
</dbReference>
<dbReference type="InterPro" id="IPR017907">
    <property type="entry name" value="Znf_RING_CS"/>
</dbReference>
<dbReference type="SMART" id="SM00184">
    <property type="entry name" value="RING"/>
    <property type="match status" value="2"/>
</dbReference>
<dbReference type="EMBL" id="JBJQND010000007">
    <property type="protein sequence ID" value="KAL3871167.1"/>
    <property type="molecule type" value="Genomic_DNA"/>
</dbReference>
<feature type="domain" description="RING-type" evidence="6">
    <location>
        <begin position="12"/>
        <end position="57"/>
    </location>
</feature>
<dbReference type="PROSITE" id="PS50089">
    <property type="entry name" value="ZF_RING_2"/>
    <property type="match status" value="1"/>
</dbReference>
<gene>
    <name evidence="7" type="ORF">ACJMK2_039183</name>
</gene>
<feature type="coiled-coil region" evidence="5">
    <location>
        <begin position="266"/>
        <end position="308"/>
    </location>
</feature>